<dbReference type="GO" id="GO:0008270">
    <property type="term" value="F:zinc ion binding"/>
    <property type="evidence" value="ECO:0007669"/>
    <property type="project" value="InterPro"/>
</dbReference>
<dbReference type="CDD" id="cd00067">
    <property type="entry name" value="GAL4"/>
    <property type="match status" value="1"/>
</dbReference>
<feature type="domain" description="Zn(2)-C6 fungal-type" evidence="3">
    <location>
        <begin position="75"/>
        <end position="105"/>
    </location>
</feature>
<dbReference type="GO" id="GO:0001228">
    <property type="term" value="F:DNA-binding transcription activator activity, RNA polymerase II-specific"/>
    <property type="evidence" value="ECO:0007669"/>
    <property type="project" value="TreeGrafter"/>
</dbReference>
<gene>
    <name evidence="4" type="ORF">QBC33DRAFT_537251</name>
</gene>
<evidence type="ECO:0000313" key="4">
    <source>
        <dbReference type="EMBL" id="KAK1767756.1"/>
    </source>
</evidence>
<dbReference type="RefSeq" id="XP_060283969.1">
    <property type="nucleotide sequence ID" value="XM_060427774.1"/>
</dbReference>
<dbReference type="InterPro" id="IPR036864">
    <property type="entry name" value="Zn2-C6_fun-type_DNA-bd_sf"/>
</dbReference>
<dbReference type="PANTHER" id="PTHR47784">
    <property type="entry name" value="STEROL UPTAKE CONTROL PROTEIN 2"/>
    <property type="match status" value="1"/>
</dbReference>
<dbReference type="InterPro" id="IPR021858">
    <property type="entry name" value="Fun_TF"/>
</dbReference>
<evidence type="ECO:0000256" key="2">
    <source>
        <dbReference type="SAM" id="MobiDB-lite"/>
    </source>
</evidence>
<dbReference type="PROSITE" id="PS50048">
    <property type="entry name" value="ZN2_CY6_FUNGAL_2"/>
    <property type="match status" value="1"/>
</dbReference>
<dbReference type="Pfam" id="PF00172">
    <property type="entry name" value="Zn_clus"/>
    <property type="match status" value="1"/>
</dbReference>
<evidence type="ECO:0000256" key="1">
    <source>
        <dbReference type="ARBA" id="ARBA00023242"/>
    </source>
</evidence>
<organism evidence="4 5">
    <name type="scientific">Phialemonium atrogriseum</name>
    <dbReference type="NCBI Taxonomy" id="1093897"/>
    <lineage>
        <taxon>Eukaryota</taxon>
        <taxon>Fungi</taxon>
        <taxon>Dikarya</taxon>
        <taxon>Ascomycota</taxon>
        <taxon>Pezizomycotina</taxon>
        <taxon>Sordariomycetes</taxon>
        <taxon>Sordariomycetidae</taxon>
        <taxon>Cephalothecales</taxon>
        <taxon>Cephalothecaceae</taxon>
        <taxon>Phialemonium</taxon>
    </lineage>
</organism>
<dbReference type="PROSITE" id="PS00463">
    <property type="entry name" value="ZN2_CY6_FUNGAL_1"/>
    <property type="match status" value="1"/>
</dbReference>
<comment type="caution">
    <text evidence="4">The sequence shown here is derived from an EMBL/GenBank/DDBJ whole genome shotgun (WGS) entry which is preliminary data.</text>
</comment>
<reference evidence="4" key="1">
    <citation type="submission" date="2023-06" db="EMBL/GenBank/DDBJ databases">
        <title>Genome-scale phylogeny and comparative genomics of the fungal order Sordariales.</title>
        <authorList>
            <consortium name="Lawrence Berkeley National Laboratory"/>
            <person name="Hensen N."/>
            <person name="Bonometti L."/>
            <person name="Westerberg I."/>
            <person name="Brannstrom I.O."/>
            <person name="Guillou S."/>
            <person name="Cros-Aarteil S."/>
            <person name="Calhoun S."/>
            <person name="Haridas S."/>
            <person name="Kuo A."/>
            <person name="Mondo S."/>
            <person name="Pangilinan J."/>
            <person name="Riley R."/>
            <person name="Labutti K."/>
            <person name="Andreopoulos B."/>
            <person name="Lipzen A."/>
            <person name="Chen C."/>
            <person name="Yanf M."/>
            <person name="Daum C."/>
            <person name="Ng V."/>
            <person name="Clum A."/>
            <person name="Steindorff A."/>
            <person name="Ohm R."/>
            <person name="Martin F."/>
            <person name="Silar P."/>
            <person name="Natvig D."/>
            <person name="Lalanne C."/>
            <person name="Gautier V."/>
            <person name="Ament-Velasquez S.L."/>
            <person name="Kruys A."/>
            <person name="Hutchinson M.I."/>
            <person name="Powell A.J."/>
            <person name="Barry K."/>
            <person name="Miller A.N."/>
            <person name="Grigoriev I.V."/>
            <person name="Debuchy R."/>
            <person name="Gladieux P."/>
            <person name="Thoren M.H."/>
            <person name="Johannesson H."/>
        </authorList>
    </citation>
    <scope>NUCLEOTIDE SEQUENCE</scope>
    <source>
        <strain evidence="4">8032-3</strain>
    </source>
</reference>
<dbReference type="SMART" id="SM00066">
    <property type="entry name" value="GAL4"/>
    <property type="match status" value="1"/>
</dbReference>
<keyword evidence="5" id="KW-1185">Reference proteome</keyword>
<feature type="compositionally biased region" description="Basic and acidic residues" evidence="2">
    <location>
        <begin position="38"/>
        <end position="54"/>
    </location>
</feature>
<dbReference type="Pfam" id="PF11951">
    <property type="entry name" value="Fungal_trans_2"/>
    <property type="match status" value="1"/>
</dbReference>
<dbReference type="PRINTS" id="PR00755">
    <property type="entry name" value="AFLATOXINBRP"/>
</dbReference>
<feature type="compositionally biased region" description="Low complexity" evidence="2">
    <location>
        <begin position="9"/>
        <end position="36"/>
    </location>
</feature>
<keyword evidence="1" id="KW-0539">Nucleus</keyword>
<protein>
    <recommendedName>
        <fullName evidence="3">Zn(2)-C6 fungal-type domain-containing protein</fullName>
    </recommendedName>
</protein>
<dbReference type="PANTHER" id="PTHR47784:SF7">
    <property type="entry name" value="ZN(II)2CYS6 TRANSCRIPTION FACTOR (EUROFUNG)"/>
    <property type="match status" value="1"/>
</dbReference>
<name>A0AAJ0FGM3_9PEZI</name>
<dbReference type="GeneID" id="85310961"/>
<dbReference type="SUPFAM" id="SSF57701">
    <property type="entry name" value="Zn2/Cys6 DNA-binding domain"/>
    <property type="match status" value="1"/>
</dbReference>
<dbReference type="InterPro" id="IPR001138">
    <property type="entry name" value="Zn2Cys6_DnaBD"/>
</dbReference>
<dbReference type="AlphaFoldDB" id="A0AAJ0FGM3"/>
<evidence type="ECO:0000313" key="5">
    <source>
        <dbReference type="Proteomes" id="UP001244011"/>
    </source>
</evidence>
<accession>A0AAJ0FGM3</accession>
<dbReference type="EMBL" id="MU839007">
    <property type="protein sequence ID" value="KAK1767756.1"/>
    <property type="molecule type" value="Genomic_DNA"/>
</dbReference>
<dbReference type="Gene3D" id="4.10.240.10">
    <property type="entry name" value="Zn(2)-C6 fungal-type DNA-binding domain"/>
    <property type="match status" value="1"/>
</dbReference>
<sequence length="428" mass="46927">METLDIVLVSPPKSSSPSSSSVSSSEASSSHPSSHPSSHHEAASEKDSIAHEQPTEVGVRRRPIPRKGHKKSRNGCFNCKRRKVKCQETLPACGQCRRNGLVCEYPAAPKTVTILSPPSPSPQQPALSVFSLVDLRFFHHFLIKAYPPLPIRGDHIWKDVAQFSHGFDFLVHAMLGLAASHLTLCGGADYSSEALDHRVTAIKLLNRSLSRPCPSRTEGDARYAAMMALTFQSSYMADGMLDFLSMTRGCHIVAMSGMPCFGDSLFAGFSGEGHLTAVRGLNHPGATHPLDDGFLDGFSGSLRALAPLCHSTLEVNFLARIEKVLNTARISSLDAFGEISMLYGWAGAVEQAEFLTFVDPANHAAQLLMVHFFLLEFALACNAFGSKLDSFLYRRRMNVVWFEKVLVALPGSYKRYIEWPIEFSRLAA</sequence>
<dbReference type="InterPro" id="IPR053157">
    <property type="entry name" value="Sterol_Uptake_Regulator"/>
</dbReference>
<dbReference type="Proteomes" id="UP001244011">
    <property type="component" value="Unassembled WGS sequence"/>
</dbReference>
<feature type="compositionally biased region" description="Basic residues" evidence="2">
    <location>
        <begin position="60"/>
        <end position="73"/>
    </location>
</feature>
<proteinExistence type="predicted"/>
<evidence type="ECO:0000259" key="3">
    <source>
        <dbReference type="PROSITE" id="PS50048"/>
    </source>
</evidence>
<feature type="region of interest" description="Disordered" evidence="2">
    <location>
        <begin position="1"/>
        <end position="73"/>
    </location>
</feature>